<evidence type="ECO:0000313" key="17">
    <source>
        <dbReference type="EMBL" id="ANB27668.1"/>
    </source>
</evidence>
<feature type="site" description="Activates thiol group during catalysis" evidence="13">
    <location>
        <position position="194"/>
    </location>
</feature>
<dbReference type="EC" id="1.2.1.12" evidence="15"/>
<dbReference type="UniPathway" id="UPA00109">
    <property type="reaction ID" value="UER00184"/>
</dbReference>
<dbReference type="GO" id="GO:0006006">
    <property type="term" value="P:glucose metabolic process"/>
    <property type="evidence" value="ECO:0007669"/>
    <property type="project" value="InterPro"/>
</dbReference>
<feature type="binding site" evidence="11">
    <location>
        <begin position="165"/>
        <end position="167"/>
    </location>
    <ligand>
        <name>D-glyceraldehyde 3-phosphate</name>
        <dbReference type="ChEBI" id="CHEBI:59776"/>
    </ligand>
</feature>
<dbReference type="Gene3D" id="3.40.50.720">
    <property type="entry name" value="NAD(P)-binding Rossmann-like Domain"/>
    <property type="match status" value="1"/>
</dbReference>
<dbReference type="FunFam" id="3.40.50.720:FF:000636">
    <property type="entry name" value="Glyceraldehyde-3-phosphate dehydrogenase 2, cytosolic"/>
    <property type="match status" value="1"/>
</dbReference>
<dbReference type="InterPro" id="IPR020828">
    <property type="entry name" value="GlycerAld_3-P_DH_NAD(P)-bd"/>
</dbReference>
<dbReference type="GO" id="GO:0005829">
    <property type="term" value="C:cytosol"/>
    <property type="evidence" value="ECO:0007669"/>
    <property type="project" value="TreeGrafter"/>
</dbReference>
<comment type="catalytic activity">
    <reaction evidence="9 15">
        <text>D-glyceraldehyde 3-phosphate + phosphate + NAD(+) = (2R)-3-phospho-glyceroyl phosphate + NADH + H(+)</text>
        <dbReference type="Rhea" id="RHEA:10300"/>
        <dbReference type="ChEBI" id="CHEBI:15378"/>
        <dbReference type="ChEBI" id="CHEBI:43474"/>
        <dbReference type="ChEBI" id="CHEBI:57540"/>
        <dbReference type="ChEBI" id="CHEBI:57604"/>
        <dbReference type="ChEBI" id="CHEBI:57945"/>
        <dbReference type="ChEBI" id="CHEBI:59776"/>
        <dbReference type="EC" id="1.2.1.12"/>
    </reaction>
</comment>
<dbReference type="PROSITE" id="PS00071">
    <property type="entry name" value="GAPDH"/>
    <property type="match status" value="1"/>
</dbReference>
<dbReference type="GO" id="GO:0004365">
    <property type="term" value="F:glyceraldehyde-3-phosphate dehydrogenase (NAD+) (phosphorylating) activity"/>
    <property type="evidence" value="ECO:0007669"/>
    <property type="project" value="UniProtKB-UniRule"/>
</dbReference>
<evidence type="ECO:0000259" key="16">
    <source>
        <dbReference type="SMART" id="SM00846"/>
    </source>
</evidence>
<dbReference type="PRINTS" id="PR00078">
    <property type="entry name" value="G3PDHDRGNASE"/>
</dbReference>
<dbReference type="InterPro" id="IPR020829">
    <property type="entry name" value="GlycerAld_3-P_DH_cat"/>
</dbReference>
<proteinExistence type="evidence at transcript level"/>
<feature type="binding site" evidence="12">
    <location>
        <begin position="12"/>
        <end position="13"/>
    </location>
    <ligand>
        <name>NAD(+)</name>
        <dbReference type="ChEBI" id="CHEBI:57540"/>
    </ligand>
</feature>
<dbReference type="GO" id="GO:0006096">
    <property type="term" value="P:glycolytic process"/>
    <property type="evidence" value="ECO:0007669"/>
    <property type="project" value="UniProtKB-UniPathway"/>
</dbReference>
<dbReference type="CDD" id="cd05214">
    <property type="entry name" value="GAPDH_I_N"/>
    <property type="match status" value="1"/>
</dbReference>
<feature type="binding site" evidence="11">
    <location>
        <position position="249"/>
    </location>
    <ligand>
        <name>D-glyceraldehyde 3-phosphate</name>
        <dbReference type="ChEBI" id="CHEBI:59776"/>
    </ligand>
</feature>
<evidence type="ECO:0000256" key="8">
    <source>
        <dbReference type="ARBA" id="ARBA00023152"/>
    </source>
</evidence>
<dbReference type="Pfam" id="PF00044">
    <property type="entry name" value="Gp_dh_N"/>
    <property type="match status" value="1"/>
</dbReference>
<comment type="subunit">
    <text evidence="4 15">Homotetramer.</text>
</comment>
<feature type="binding site" evidence="12">
    <location>
        <position position="134"/>
    </location>
    <ligand>
        <name>NAD(+)</name>
        <dbReference type="ChEBI" id="CHEBI:57540"/>
    </ligand>
</feature>
<evidence type="ECO:0000256" key="1">
    <source>
        <dbReference type="ARBA" id="ARBA00004496"/>
    </source>
</evidence>
<dbReference type="SUPFAM" id="SSF51735">
    <property type="entry name" value="NAD(P)-binding Rossmann-fold domains"/>
    <property type="match status" value="1"/>
</dbReference>
<accession>A0A167HD17</accession>
<feature type="binding site" evidence="12">
    <location>
        <position position="38"/>
    </location>
    <ligand>
        <name>NAD(+)</name>
        <dbReference type="ChEBI" id="CHEBI:57540"/>
    </ligand>
</feature>
<comment type="pathway">
    <text evidence="2 15">Carbohydrate degradation; glycolysis; pyruvate from D-glyceraldehyde 3-phosphate: step 1/5.</text>
</comment>
<dbReference type="PIRSF" id="PIRSF000149">
    <property type="entry name" value="GAP_DH"/>
    <property type="match status" value="1"/>
</dbReference>
<dbReference type="Gene3D" id="3.30.360.10">
    <property type="entry name" value="Dihydrodipicolinate Reductase, domain 2"/>
    <property type="match status" value="1"/>
</dbReference>
<evidence type="ECO:0000256" key="2">
    <source>
        <dbReference type="ARBA" id="ARBA00004869"/>
    </source>
</evidence>
<name>A0A167HD17_9EUGL</name>
<dbReference type="GO" id="GO:0051287">
    <property type="term" value="F:NAD binding"/>
    <property type="evidence" value="ECO:0007669"/>
    <property type="project" value="UniProtKB-UniRule"/>
</dbReference>
<keyword evidence="8 15" id="KW-0324">Glycolysis</keyword>
<dbReference type="EMBL" id="KU609022">
    <property type="protein sequence ID" value="ANB27668.1"/>
    <property type="molecule type" value="mRNA"/>
</dbReference>
<evidence type="ECO:0000256" key="5">
    <source>
        <dbReference type="ARBA" id="ARBA00022490"/>
    </source>
</evidence>
<comment type="similarity">
    <text evidence="3 14">Belongs to the glyceraldehyde-3-phosphate dehydrogenase family.</text>
</comment>
<dbReference type="PANTHER" id="PTHR10836:SF76">
    <property type="entry name" value="GLYCERALDEHYDE-3-PHOSPHATE DEHYDROGENASE-RELATED"/>
    <property type="match status" value="1"/>
</dbReference>
<feature type="binding site" evidence="12">
    <location>
        <position position="92"/>
    </location>
    <ligand>
        <name>NAD(+)</name>
        <dbReference type="ChEBI" id="CHEBI:57540"/>
    </ligand>
</feature>
<feature type="binding site" evidence="11">
    <location>
        <position position="197"/>
    </location>
    <ligand>
        <name>D-glyceraldehyde 3-phosphate</name>
        <dbReference type="ChEBI" id="CHEBI:59776"/>
    </ligand>
</feature>
<dbReference type="NCBIfam" id="TIGR01534">
    <property type="entry name" value="GAPDH-I"/>
    <property type="match status" value="1"/>
</dbReference>
<evidence type="ECO:0000256" key="14">
    <source>
        <dbReference type="RuleBase" id="RU000397"/>
    </source>
</evidence>
<evidence type="ECO:0000256" key="3">
    <source>
        <dbReference type="ARBA" id="ARBA00007406"/>
    </source>
</evidence>
<keyword evidence="7 12" id="KW-0520">NAD</keyword>
<evidence type="ECO:0000256" key="9">
    <source>
        <dbReference type="ARBA" id="ARBA00047698"/>
    </source>
</evidence>
<organism evidence="17">
    <name type="scientific">Perkinsela sp. SMB-60</name>
    <dbReference type="NCBI Taxonomy" id="1840652"/>
    <lineage>
        <taxon>Eukaryota</taxon>
        <taxon>Discoba</taxon>
        <taxon>Euglenozoa</taxon>
        <taxon>Kinetoplastea</taxon>
        <taxon>Prokinetoplastina</taxon>
        <taxon>Ichthyobodonidae</taxon>
        <taxon>Perkinsela</taxon>
    </lineage>
</organism>
<dbReference type="SMART" id="SM00846">
    <property type="entry name" value="Gp_dh_N"/>
    <property type="match status" value="1"/>
</dbReference>
<comment type="subcellular location">
    <subcellularLocation>
        <location evidence="1">Cytoplasm</location>
    </subcellularLocation>
</comment>
<feature type="domain" description="Glyceraldehyde 3-phosphate dehydrogenase NAD(P) binding" evidence="16">
    <location>
        <begin position="3"/>
        <end position="166"/>
    </location>
</feature>
<feature type="binding site" evidence="11">
    <location>
        <begin position="226"/>
        <end position="227"/>
    </location>
    <ligand>
        <name>D-glyceraldehyde 3-phosphate</name>
        <dbReference type="ChEBI" id="CHEBI:59776"/>
    </ligand>
</feature>
<dbReference type="InterPro" id="IPR020831">
    <property type="entry name" value="GlycerAld/Erythrose_P_DH"/>
</dbReference>
<evidence type="ECO:0000256" key="11">
    <source>
        <dbReference type="PIRSR" id="PIRSR000149-2"/>
    </source>
</evidence>
<keyword evidence="6 15" id="KW-0560">Oxidoreductase</keyword>
<keyword evidence="5" id="KW-0963">Cytoplasm</keyword>
<sequence length="361" mass="39241">MALRVGINGFGRIGRLVFQAISDQGLLGKEIEVVAIADVNTNANYFAYQLSYDTTHGKTRHAIQTMKSSPSIAEEDVLIVNGNKVLCIKGERNPADLPWKRLGVDIVIESTGLFTEKRLADGHLKAGASKVIISAPAKGDIKTIVMGVNHESYDSEQHHIVSNASCTTNCLAPLVHVLIKEGIGIKNGLMSTIHAVTATQKTVDGPSLKDWRGGRAASVNIIPSSTGAAKAVGEVIPQVKGKLTGMAFRVPTVDVSAVDLTFTAERDTSIAEVDACLRKASTSYLKDILGYSNEELVSSDFIHDPRSSIYDSKATLQNNLPGEKRLFKIVSWYDNEWGYSNRVVDLLCYMGKQTKTQRHKL</sequence>
<dbReference type="Pfam" id="PF02800">
    <property type="entry name" value="Gp_dh_C"/>
    <property type="match status" value="1"/>
</dbReference>
<feature type="active site" description="Nucleophile" evidence="10">
    <location>
        <position position="166"/>
    </location>
</feature>
<dbReference type="FunFam" id="3.30.360.10:FF:000001">
    <property type="entry name" value="Glyceraldehyde-3-phosphate dehydrogenase"/>
    <property type="match status" value="1"/>
</dbReference>
<evidence type="ECO:0000256" key="4">
    <source>
        <dbReference type="ARBA" id="ARBA00011881"/>
    </source>
</evidence>
<evidence type="ECO:0000256" key="13">
    <source>
        <dbReference type="PIRSR" id="PIRSR000149-4"/>
    </source>
</evidence>
<feature type="binding site" evidence="12">
    <location>
        <position position="335"/>
    </location>
    <ligand>
        <name>NAD(+)</name>
        <dbReference type="ChEBI" id="CHEBI:57540"/>
    </ligand>
</feature>
<dbReference type="FunFam" id="3.40.50.720:FF:000001">
    <property type="entry name" value="Glyceraldehyde-3-phosphate dehydrogenase"/>
    <property type="match status" value="1"/>
</dbReference>
<evidence type="ECO:0000256" key="15">
    <source>
        <dbReference type="RuleBase" id="RU361160"/>
    </source>
</evidence>
<dbReference type="GO" id="GO:0050661">
    <property type="term" value="F:NADP binding"/>
    <property type="evidence" value="ECO:0007669"/>
    <property type="project" value="InterPro"/>
</dbReference>
<reference evidence="17" key="1">
    <citation type="journal article" date="2016" name="BMC Evol. Biol.">
        <title>Heme pathway evolution in kinetoplastid protists.</title>
        <authorList>
            <person name="Cenci U."/>
            <person name="Moog D."/>
            <person name="Curtis B.A."/>
            <person name="Tanifuji G."/>
            <person name="Eme L."/>
            <person name="Lukes J."/>
            <person name="Archibald J.M."/>
        </authorList>
    </citation>
    <scope>NUCLEOTIDE SEQUENCE</scope>
    <source>
        <strain evidence="17">SMB-60</strain>
    </source>
</reference>
<keyword evidence="12" id="KW-0547">Nucleotide-binding</keyword>
<dbReference type="SUPFAM" id="SSF55347">
    <property type="entry name" value="Glyceraldehyde-3-phosphate dehydrogenase-like, C-terminal domain"/>
    <property type="match status" value="1"/>
</dbReference>
<evidence type="ECO:0000256" key="6">
    <source>
        <dbReference type="ARBA" id="ARBA00023002"/>
    </source>
</evidence>
<dbReference type="InterPro" id="IPR020830">
    <property type="entry name" value="GlycerAld_3-P_DH_AS"/>
</dbReference>
<dbReference type="InterPro" id="IPR006424">
    <property type="entry name" value="Glyceraldehyde-3-P_DH_1"/>
</dbReference>
<dbReference type="AlphaFoldDB" id="A0A167HD17"/>
<evidence type="ECO:0000256" key="12">
    <source>
        <dbReference type="PIRSR" id="PIRSR000149-3"/>
    </source>
</evidence>
<evidence type="ECO:0000256" key="7">
    <source>
        <dbReference type="ARBA" id="ARBA00023027"/>
    </source>
</evidence>
<dbReference type="InterPro" id="IPR036291">
    <property type="entry name" value="NAD(P)-bd_dom_sf"/>
</dbReference>
<protein>
    <recommendedName>
        <fullName evidence="15">Glyceraldehyde-3-phosphate dehydrogenase</fullName>
        <ecNumber evidence="15">1.2.1.12</ecNumber>
    </recommendedName>
</protein>
<dbReference type="CDD" id="cd18126">
    <property type="entry name" value="GAPDH_I_C"/>
    <property type="match status" value="1"/>
</dbReference>
<evidence type="ECO:0000256" key="10">
    <source>
        <dbReference type="PIRSR" id="PIRSR000149-1"/>
    </source>
</evidence>
<dbReference type="PANTHER" id="PTHR10836">
    <property type="entry name" value="GLYCERALDEHYDE 3-PHOSPHATE DEHYDROGENASE"/>
    <property type="match status" value="1"/>
</dbReference>